<sequence>MHLLLMHCTVCVCVHICLSLPVCLHCALCGGLAHGPLCLACVCAWALCGVPEGVMLQALHACRPRSVCFMKHPTRAYRGFKPSGGSPCWALWNPRPYHPPKVWYPGYLVQAPPQERIFWSNPRILKGTTGH</sequence>
<protein>
    <recommendedName>
        <fullName evidence="4">Secreted protein</fullName>
    </recommendedName>
</protein>
<keyword evidence="1" id="KW-0732">Signal</keyword>
<feature type="chain" id="PRO_5032444416" description="Secreted protein" evidence="1">
    <location>
        <begin position="20"/>
        <end position="131"/>
    </location>
</feature>
<comment type="caution">
    <text evidence="2">The sequence shown here is derived from an EMBL/GenBank/DDBJ whole genome shotgun (WGS) entry which is preliminary data.</text>
</comment>
<gene>
    <name evidence="2" type="ORF">JKP88DRAFT_220535</name>
</gene>
<feature type="signal peptide" evidence="1">
    <location>
        <begin position="1"/>
        <end position="19"/>
    </location>
</feature>
<dbReference type="EMBL" id="JAFCMP010000212">
    <property type="protein sequence ID" value="KAG5183369.1"/>
    <property type="molecule type" value="Genomic_DNA"/>
</dbReference>
<proteinExistence type="predicted"/>
<accession>A0A836CF61</accession>
<name>A0A836CF61_9STRA</name>
<keyword evidence="3" id="KW-1185">Reference proteome</keyword>
<reference evidence="2" key="1">
    <citation type="submission" date="2021-02" db="EMBL/GenBank/DDBJ databases">
        <title>First Annotated Genome of the Yellow-green Alga Tribonema minus.</title>
        <authorList>
            <person name="Mahan K.M."/>
        </authorList>
    </citation>
    <scope>NUCLEOTIDE SEQUENCE</scope>
    <source>
        <strain evidence="2">UTEX B ZZ1240</strain>
    </source>
</reference>
<evidence type="ECO:0000256" key="1">
    <source>
        <dbReference type="SAM" id="SignalP"/>
    </source>
</evidence>
<evidence type="ECO:0008006" key="4">
    <source>
        <dbReference type="Google" id="ProtNLM"/>
    </source>
</evidence>
<dbReference type="Proteomes" id="UP000664859">
    <property type="component" value="Unassembled WGS sequence"/>
</dbReference>
<dbReference type="AlphaFoldDB" id="A0A836CF61"/>
<evidence type="ECO:0000313" key="2">
    <source>
        <dbReference type="EMBL" id="KAG5183369.1"/>
    </source>
</evidence>
<organism evidence="2 3">
    <name type="scientific">Tribonema minus</name>
    <dbReference type="NCBI Taxonomy" id="303371"/>
    <lineage>
        <taxon>Eukaryota</taxon>
        <taxon>Sar</taxon>
        <taxon>Stramenopiles</taxon>
        <taxon>Ochrophyta</taxon>
        <taxon>PX clade</taxon>
        <taxon>Xanthophyceae</taxon>
        <taxon>Tribonematales</taxon>
        <taxon>Tribonemataceae</taxon>
        <taxon>Tribonema</taxon>
    </lineage>
</organism>
<evidence type="ECO:0000313" key="3">
    <source>
        <dbReference type="Proteomes" id="UP000664859"/>
    </source>
</evidence>